<dbReference type="InterPro" id="IPR003439">
    <property type="entry name" value="ABC_transporter-like_ATP-bd"/>
</dbReference>
<evidence type="ECO:0000313" key="9">
    <source>
        <dbReference type="Proteomes" id="UP000244959"/>
    </source>
</evidence>
<accession>A0A0F3MBR6</accession>
<comment type="function">
    <text evidence="4">Part of an ABC transporter complex. Transmembrane domains (TMD) form a pore in the inner membrane and the ATP-binding domain (NBD) is responsible for energy generation.</text>
</comment>
<reference evidence="7" key="2">
    <citation type="submission" date="2018-03" db="EMBL/GenBank/DDBJ databases">
        <authorList>
            <person name="Keele B.F."/>
        </authorList>
    </citation>
    <scope>NUCLEOTIDE SEQUENCE [LARGE SCALE GENOMIC DNA]</scope>
    <source>
        <strain evidence="7">Gilliam</strain>
    </source>
</reference>
<dbReference type="PANTHER" id="PTHR43023">
    <property type="entry name" value="PROTEIN TRIGALACTOSYLDIACYLGLYCEROL 3, CHLOROPLASTIC"/>
    <property type="match status" value="1"/>
</dbReference>
<dbReference type="Gene3D" id="3.40.50.300">
    <property type="entry name" value="P-loop containing nucleotide triphosphate hydrolases"/>
    <property type="match status" value="1"/>
</dbReference>
<keyword evidence="3 7" id="KW-0067">ATP-binding</keyword>
<evidence type="ECO:0000256" key="3">
    <source>
        <dbReference type="ARBA" id="ARBA00022840"/>
    </source>
</evidence>
<evidence type="ECO:0000256" key="2">
    <source>
        <dbReference type="ARBA" id="ARBA00022741"/>
    </source>
</evidence>
<dbReference type="InterPro" id="IPR027417">
    <property type="entry name" value="P-loop_NTPase"/>
</dbReference>
<dbReference type="InterPro" id="IPR003593">
    <property type="entry name" value="AAA+_ATPase"/>
</dbReference>
<evidence type="ECO:0000313" key="6">
    <source>
        <dbReference type="EMBL" id="KJV53213.1"/>
    </source>
</evidence>
<dbReference type="SMART" id="SM00382">
    <property type="entry name" value="AAA"/>
    <property type="match status" value="1"/>
</dbReference>
<keyword evidence="9" id="KW-1185">Reference proteome</keyword>
<protein>
    <submittedName>
        <fullName evidence="6">ABC transporter family protein</fullName>
    </submittedName>
    <submittedName>
        <fullName evidence="7">Organic solvent ABC transporter ATP-binding protein</fullName>
    </submittedName>
</protein>
<dbReference type="RefSeq" id="WP_047220454.1">
    <property type="nucleotide sequence ID" value="NZ_LS398551.1"/>
</dbReference>
<dbReference type="Proteomes" id="UP000244959">
    <property type="component" value="Chromosome I"/>
</dbReference>
<reference evidence="9" key="3">
    <citation type="submission" date="2018-03" db="EMBL/GenBank/DDBJ databases">
        <authorList>
            <person name="Batty M. E."/>
            <person name="Batty M E."/>
        </authorList>
    </citation>
    <scope>NUCLEOTIDE SEQUENCE [LARGE SCALE GENOMIC DNA]</scope>
    <source>
        <strain evidence="9">Gilliam</strain>
    </source>
</reference>
<dbReference type="GO" id="GO:0005524">
    <property type="term" value="F:ATP binding"/>
    <property type="evidence" value="ECO:0007669"/>
    <property type="project" value="UniProtKB-KW"/>
</dbReference>
<name>A0A0F3MBR6_ORITS</name>
<dbReference type="PATRIC" id="fig|1359184.3.peg.3310"/>
<evidence type="ECO:0000259" key="5">
    <source>
        <dbReference type="PROSITE" id="PS50893"/>
    </source>
</evidence>
<dbReference type="EMBL" id="LANO01000010">
    <property type="protein sequence ID" value="KJV53213.1"/>
    <property type="molecule type" value="Genomic_DNA"/>
</dbReference>
<dbReference type="InterPro" id="IPR017871">
    <property type="entry name" value="ABC_transporter-like_CS"/>
</dbReference>
<gene>
    <name evidence="7" type="ORF">GILLIAM_02497</name>
    <name evidence="6" type="ORF">OTSGILL_0903</name>
</gene>
<dbReference type="Proteomes" id="UP000033769">
    <property type="component" value="Unassembled WGS sequence"/>
</dbReference>
<dbReference type="PROSITE" id="PS00211">
    <property type="entry name" value="ABC_TRANSPORTER_1"/>
    <property type="match status" value="1"/>
</dbReference>
<dbReference type="GO" id="GO:0016887">
    <property type="term" value="F:ATP hydrolysis activity"/>
    <property type="evidence" value="ECO:0007669"/>
    <property type="project" value="InterPro"/>
</dbReference>
<dbReference type="AlphaFoldDB" id="A0A0F3MBR6"/>
<evidence type="ECO:0000313" key="7">
    <source>
        <dbReference type="EMBL" id="SPR12394.1"/>
    </source>
</evidence>
<reference evidence="6 8" key="1">
    <citation type="submission" date="2015-02" db="EMBL/GenBank/DDBJ databases">
        <title>Genome Sequencing of Rickettsiales.</title>
        <authorList>
            <person name="Daugherty S.C."/>
            <person name="Su Q."/>
            <person name="Abolude K."/>
            <person name="Beier-Sexton M."/>
            <person name="Carlyon J.A."/>
            <person name="Carter R."/>
            <person name="Day N.P."/>
            <person name="Dumler S.J."/>
            <person name="Dyachenko V."/>
            <person name="Godinez A."/>
            <person name="Kurtti T.J."/>
            <person name="Lichay M."/>
            <person name="Mullins K.E."/>
            <person name="Ott S."/>
            <person name="Pappas-Brown V."/>
            <person name="Paris D.H."/>
            <person name="Patel P."/>
            <person name="Richards A.L."/>
            <person name="Sadzewicz L."/>
            <person name="Sears K."/>
            <person name="Seidman D."/>
            <person name="Sengamalay N."/>
            <person name="Stenos J."/>
            <person name="Tallon L.J."/>
            <person name="Vincent G."/>
            <person name="Fraser C.M."/>
            <person name="Munderloh U."/>
            <person name="Dunning-Hotopp J.C."/>
        </authorList>
    </citation>
    <scope>NUCLEOTIDE SEQUENCE [LARGE SCALE GENOMIC DNA]</scope>
    <source>
        <strain evidence="6 8">Gilliam</strain>
    </source>
</reference>
<dbReference type="SUPFAM" id="SSF52540">
    <property type="entry name" value="P-loop containing nucleoside triphosphate hydrolases"/>
    <property type="match status" value="1"/>
</dbReference>
<evidence type="ECO:0000256" key="4">
    <source>
        <dbReference type="ARBA" id="ARBA00024725"/>
    </source>
</evidence>
<sequence length="251" mass="28046">MSIIIKNLCKAFKSKIVLNKINLELKSKQSIAILGRSGSGKSVLIKTIIGLIKPDDGEIIIDGQDITKLSLSEKFKLMPSCGFLFQGSALFDSLSVEDNITFYAQRLYKLSKSEKKQLAIEKLKLVELSEDIINLYPFQLSGGMQKRVSFARTICTNPKVIFLDEPTTGLDPIMVNIINNLIIKIQQTLESTTIIITHDINSAYKIANNAAMLYQGQIIWHGKTQDLKNCNNEFVQQFIHGSTTGPIKYDS</sequence>
<feature type="domain" description="ABC transporter" evidence="5">
    <location>
        <begin position="3"/>
        <end position="240"/>
    </location>
</feature>
<organism evidence="6 8">
    <name type="scientific">Orientia tsutsugamushi str. Gilliam</name>
    <dbReference type="NCBI Taxonomy" id="1359184"/>
    <lineage>
        <taxon>Bacteria</taxon>
        <taxon>Pseudomonadati</taxon>
        <taxon>Pseudomonadota</taxon>
        <taxon>Alphaproteobacteria</taxon>
        <taxon>Rickettsiales</taxon>
        <taxon>Rickettsiaceae</taxon>
        <taxon>Rickettsieae</taxon>
        <taxon>Orientia</taxon>
    </lineage>
</organism>
<dbReference type="PANTHER" id="PTHR43023:SF6">
    <property type="entry name" value="INTERMEMBRANE PHOSPHOLIPID TRANSPORT SYSTEM ATP-BINDING PROTEIN MLAF"/>
    <property type="match status" value="1"/>
</dbReference>
<proteinExistence type="predicted"/>
<keyword evidence="1" id="KW-0813">Transport</keyword>
<evidence type="ECO:0000313" key="8">
    <source>
        <dbReference type="Proteomes" id="UP000033769"/>
    </source>
</evidence>
<dbReference type="PROSITE" id="PS50893">
    <property type="entry name" value="ABC_TRANSPORTER_2"/>
    <property type="match status" value="1"/>
</dbReference>
<dbReference type="EMBL" id="LS398551">
    <property type="protein sequence ID" value="SPR12394.1"/>
    <property type="molecule type" value="Genomic_DNA"/>
</dbReference>
<keyword evidence="2" id="KW-0547">Nucleotide-binding</keyword>
<evidence type="ECO:0000256" key="1">
    <source>
        <dbReference type="ARBA" id="ARBA00022448"/>
    </source>
</evidence>
<dbReference type="Pfam" id="PF00005">
    <property type="entry name" value="ABC_tran"/>
    <property type="match status" value="1"/>
</dbReference>